<dbReference type="AlphaFoldDB" id="A0A3P6FAG8"/>
<accession>A0A3P6FAG8</accession>
<reference evidence="3" key="1">
    <citation type="submission" date="2018-11" db="EMBL/GenBank/DDBJ databases">
        <authorList>
            <consortium name="Genoscope - CEA"/>
            <person name="William W."/>
        </authorList>
    </citation>
    <scope>NUCLEOTIDE SEQUENCE</scope>
</reference>
<keyword evidence="2" id="KW-0812">Transmembrane</keyword>
<dbReference type="PANTHER" id="PTHR47165">
    <property type="entry name" value="OS03G0429900 PROTEIN"/>
    <property type="match status" value="1"/>
</dbReference>
<dbReference type="InterPro" id="IPR047192">
    <property type="entry name" value="Euk_RPA1_DBD_C"/>
</dbReference>
<feature type="region of interest" description="Disordered" evidence="1">
    <location>
        <begin position="204"/>
        <end position="243"/>
    </location>
</feature>
<dbReference type="SUPFAM" id="SSF50249">
    <property type="entry name" value="Nucleic acid-binding proteins"/>
    <property type="match status" value="1"/>
</dbReference>
<name>A0A3P6FAG8_BRAOL</name>
<dbReference type="CDD" id="cd04476">
    <property type="entry name" value="RPA1_DBD_C"/>
    <property type="match status" value="1"/>
</dbReference>
<dbReference type="PANTHER" id="PTHR47165:SF4">
    <property type="entry name" value="OS03G0429900 PROTEIN"/>
    <property type="match status" value="1"/>
</dbReference>
<feature type="transmembrane region" description="Helical" evidence="2">
    <location>
        <begin position="172"/>
        <end position="193"/>
    </location>
</feature>
<evidence type="ECO:0000256" key="2">
    <source>
        <dbReference type="SAM" id="Phobius"/>
    </source>
</evidence>
<organism evidence="3">
    <name type="scientific">Brassica oleracea</name>
    <name type="common">Wild cabbage</name>
    <dbReference type="NCBI Taxonomy" id="3712"/>
    <lineage>
        <taxon>Eukaryota</taxon>
        <taxon>Viridiplantae</taxon>
        <taxon>Streptophyta</taxon>
        <taxon>Embryophyta</taxon>
        <taxon>Tracheophyta</taxon>
        <taxon>Spermatophyta</taxon>
        <taxon>Magnoliopsida</taxon>
        <taxon>eudicotyledons</taxon>
        <taxon>Gunneridae</taxon>
        <taxon>Pentapetalae</taxon>
        <taxon>rosids</taxon>
        <taxon>malvids</taxon>
        <taxon>Brassicales</taxon>
        <taxon>Brassicaceae</taxon>
        <taxon>Brassiceae</taxon>
        <taxon>Brassica</taxon>
    </lineage>
</organism>
<evidence type="ECO:0000313" key="3">
    <source>
        <dbReference type="EMBL" id="VDD46466.1"/>
    </source>
</evidence>
<proteinExistence type="predicted"/>
<sequence length="380" mass="42987">MVVAKIEAIDLDKPWYYTACNFCKRKMARQGDGFEGNVQHLQHNPIYNCKTWNKDFEHAIHCVFFSYYLVVRVSDDSKGEVKFLLFNNIAERLIRRPAFELVQEAGQVFSSCIIVLHENPHFLPQSLTDLIGRKLLFKITIASNGQQEHNAAYVVDLVIDNEEIIQHFDPHVTIIIVLFGSLYITTRLIYLFFHITAKLLSNPLSTDTGNKPQKKKKTFVDAGTNDKENTPMGNITQNSSITKVSPLPSINPFRTPLQNVTNQVFRSIIPIPPESNPSKNVENTSTHTVPLSCVFQSFKDRLTHQARAARKEILNNKRTIGLTTSNRGSYNSTQSSPTLANLSVSGINMHPSSTIDYQETISRSTLRKRKTIRIPPSVNS</sequence>
<dbReference type="EMBL" id="LR031877">
    <property type="protein sequence ID" value="VDD46466.1"/>
    <property type="molecule type" value="Genomic_DNA"/>
</dbReference>
<keyword evidence="2" id="KW-0472">Membrane</keyword>
<evidence type="ECO:0000256" key="1">
    <source>
        <dbReference type="SAM" id="MobiDB-lite"/>
    </source>
</evidence>
<dbReference type="Gene3D" id="2.40.50.140">
    <property type="entry name" value="Nucleic acid-binding proteins"/>
    <property type="match status" value="1"/>
</dbReference>
<feature type="compositionally biased region" description="Polar residues" evidence="1">
    <location>
        <begin position="231"/>
        <end position="243"/>
    </location>
</feature>
<protein>
    <submittedName>
        <fullName evidence="3">Uncharacterized protein</fullName>
    </submittedName>
</protein>
<dbReference type="InterPro" id="IPR012340">
    <property type="entry name" value="NA-bd_OB-fold"/>
</dbReference>
<gene>
    <name evidence="3" type="ORF">BOLC5T34013H</name>
</gene>
<keyword evidence="2" id="KW-1133">Transmembrane helix</keyword>